<gene>
    <name evidence="4" type="ORF">GCM10020369_77290</name>
</gene>
<dbReference type="EMBL" id="BAAAYN010000064">
    <property type="protein sequence ID" value="GAA3397351.1"/>
    <property type="molecule type" value="Genomic_DNA"/>
</dbReference>
<dbReference type="RefSeq" id="WP_345733287.1">
    <property type="nucleotide sequence ID" value="NZ_BAAAYN010000064.1"/>
</dbReference>
<keyword evidence="2" id="KW-0808">Transferase</keyword>
<dbReference type="SUPFAM" id="SSF53756">
    <property type="entry name" value="UDP-Glycosyltransferase/glycogen phosphorylase"/>
    <property type="match status" value="1"/>
</dbReference>
<name>A0ABP6TCF1_9ACTN</name>
<evidence type="ECO:0000313" key="4">
    <source>
        <dbReference type="EMBL" id="GAA3397351.1"/>
    </source>
</evidence>
<protein>
    <submittedName>
        <fullName evidence="4">Glycosyltransferase family 4 protein</fullName>
    </submittedName>
</protein>
<evidence type="ECO:0000256" key="1">
    <source>
        <dbReference type="ARBA" id="ARBA00022676"/>
    </source>
</evidence>
<organism evidence="4 5">
    <name type="scientific">Cryptosporangium minutisporangium</name>
    <dbReference type="NCBI Taxonomy" id="113569"/>
    <lineage>
        <taxon>Bacteria</taxon>
        <taxon>Bacillati</taxon>
        <taxon>Actinomycetota</taxon>
        <taxon>Actinomycetes</taxon>
        <taxon>Cryptosporangiales</taxon>
        <taxon>Cryptosporangiaceae</taxon>
        <taxon>Cryptosporangium</taxon>
    </lineage>
</organism>
<dbReference type="PANTHER" id="PTHR45947:SF13">
    <property type="entry name" value="TRANSFERASE"/>
    <property type="match status" value="1"/>
</dbReference>
<comment type="caution">
    <text evidence="4">The sequence shown here is derived from an EMBL/GenBank/DDBJ whole genome shotgun (WGS) entry which is preliminary data.</text>
</comment>
<proteinExistence type="predicted"/>
<evidence type="ECO:0000259" key="3">
    <source>
        <dbReference type="Pfam" id="PF13579"/>
    </source>
</evidence>
<dbReference type="PANTHER" id="PTHR45947">
    <property type="entry name" value="SULFOQUINOVOSYL TRANSFERASE SQD2"/>
    <property type="match status" value="1"/>
</dbReference>
<accession>A0ABP6TCF1</accession>
<dbReference type="Gene3D" id="3.40.50.2000">
    <property type="entry name" value="Glycogen Phosphorylase B"/>
    <property type="match status" value="2"/>
</dbReference>
<sequence length="407" mass="44008">MKIVLAHNRYVSANPSGENTVVDLESRLLAEAGVTVLPFQRSSDEIAELSKPQKALLPISPIYARRAQRELAALLESERPDVLHLHNPYPLLSPWVIRTAHAHGVPVVHTVHNFRQVCANGLYFRDGHSCHDCLGKAYPYPAVQHSCYRGSKAQSALMATTLTVHRGTWHSVDRYLALTPAIAEHLRSFGVTDAQITVKPNGVPDPGRHDQVGRGLLFVGRFSAEKGLDLLVDAWQRHPEGSLGTLRLIGDGPLHAEVTAAAAGRRDIELLGRRTHAEVQDAMRESAALVTPSTWDEVCPMVVVEALANGRPVLATAMGGLPFLVGSDDAAETPGEDAAPAGGWTVPPDAEALAAILPRVVSEAPALAAAARRRYERMFSTTVTTAALLGVYEELIAARVDRRVVKR</sequence>
<dbReference type="CDD" id="cd03801">
    <property type="entry name" value="GT4_PimA-like"/>
    <property type="match status" value="1"/>
</dbReference>
<feature type="domain" description="Glycosyltransferase subfamily 4-like N-terminal" evidence="3">
    <location>
        <begin position="61"/>
        <end position="202"/>
    </location>
</feature>
<dbReference type="InterPro" id="IPR028098">
    <property type="entry name" value="Glyco_trans_4-like_N"/>
</dbReference>
<keyword evidence="5" id="KW-1185">Reference proteome</keyword>
<keyword evidence="1" id="KW-0328">Glycosyltransferase</keyword>
<dbReference type="Proteomes" id="UP001501676">
    <property type="component" value="Unassembled WGS sequence"/>
</dbReference>
<evidence type="ECO:0000313" key="5">
    <source>
        <dbReference type="Proteomes" id="UP001501676"/>
    </source>
</evidence>
<dbReference type="InterPro" id="IPR050194">
    <property type="entry name" value="Glycosyltransferase_grp1"/>
</dbReference>
<evidence type="ECO:0000256" key="2">
    <source>
        <dbReference type="ARBA" id="ARBA00022679"/>
    </source>
</evidence>
<reference evidence="5" key="1">
    <citation type="journal article" date="2019" name="Int. J. Syst. Evol. Microbiol.">
        <title>The Global Catalogue of Microorganisms (GCM) 10K type strain sequencing project: providing services to taxonomists for standard genome sequencing and annotation.</title>
        <authorList>
            <consortium name="The Broad Institute Genomics Platform"/>
            <consortium name="The Broad Institute Genome Sequencing Center for Infectious Disease"/>
            <person name="Wu L."/>
            <person name="Ma J."/>
        </authorList>
    </citation>
    <scope>NUCLEOTIDE SEQUENCE [LARGE SCALE GENOMIC DNA]</scope>
    <source>
        <strain evidence="5">JCM 9458</strain>
    </source>
</reference>
<dbReference type="Pfam" id="PF13692">
    <property type="entry name" value="Glyco_trans_1_4"/>
    <property type="match status" value="1"/>
</dbReference>
<dbReference type="Pfam" id="PF13579">
    <property type="entry name" value="Glyco_trans_4_4"/>
    <property type="match status" value="1"/>
</dbReference>